<evidence type="ECO:0000256" key="1">
    <source>
        <dbReference type="ARBA" id="ARBA00004651"/>
    </source>
</evidence>
<protein>
    <submittedName>
        <fullName evidence="9">PLD nuclease N-terminal domain-containing protein</fullName>
    </submittedName>
</protein>
<evidence type="ECO:0000256" key="4">
    <source>
        <dbReference type="ARBA" id="ARBA00022989"/>
    </source>
</evidence>
<keyword evidence="3 7" id="KW-0812">Transmembrane</keyword>
<evidence type="ECO:0000256" key="6">
    <source>
        <dbReference type="SAM" id="MobiDB-lite"/>
    </source>
</evidence>
<name>A0ABW2QCL3_9MICO</name>
<dbReference type="Pfam" id="PF13396">
    <property type="entry name" value="PLDc_N"/>
    <property type="match status" value="1"/>
</dbReference>
<feature type="domain" description="Cardiolipin synthase N-terminal" evidence="8">
    <location>
        <begin position="13"/>
        <end position="58"/>
    </location>
</feature>
<organism evidence="9 10">
    <name type="scientific">Georgenia alba</name>
    <dbReference type="NCBI Taxonomy" id="2233858"/>
    <lineage>
        <taxon>Bacteria</taxon>
        <taxon>Bacillati</taxon>
        <taxon>Actinomycetota</taxon>
        <taxon>Actinomycetes</taxon>
        <taxon>Micrococcales</taxon>
        <taxon>Bogoriellaceae</taxon>
        <taxon>Georgenia</taxon>
    </lineage>
</organism>
<keyword evidence="2" id="KW-1003">Cell membrane</keyword>
<keyword evidence="10" id="KW-1185">Reference proteome</keyword>
<keyword evidence="4 7" id="KW-1133">Transmembrane helix</keyword>
<proteinExistence type="predicted"/>
<comment type="subcellular location">
    <subcellularLocation>
        <location evidence="1">Cell membrane</location>
        <topology evidence="1">Multi-pass membrane protein</topology>
    </subcellularLocation>
</comment>
<evidence type="ECO:0000313" key="9">
    <source>
        <dbReference type="EMBL" id="MFC7407016.1"/>
    </source>
</evidence>
<accession>A0ABW2QCL3</accession>
<feature type="compositionally biased region" description="Basic and acidic residues" evidence="6">
    <location>
        <begin position="96"/>
        <end position="118"/>
    </location>
</feature>
<evidence type="ECO:0000259" key="8">
    <source>
        <dbReference type="Pfam" id="PF13396"/>
    </source>
</evidence>
<feature type="region of interest" description="Disordered" evidence="6">
    <location>
        <begin position="62"/>
        <end position="134"/>
    </location>
</feature>
<keyword evidence="5 7" id="KW-0472">Membrane</keyword>
<evidence type="ECO:0000256" key="5">
    <source>
        <dbReference type="ARBA" id="ARBA00023136"/>
    </source>
</evidence>
<gene>
    <name evidence="9" type="ORF">ACFQQL_18005</name>
</gene>
<dbReference type="RefSeq" id="WP_382396552.1">
    <property type="nucleotide sequence ID" value="NZ_JBHTCQ010000005.1"/>
</dbReference>
<reference evidence="10" key="1">
    <citation type="journal article" date="2019" name="Int. J. Syst. Evol. Microbiol.">
        <title>The Global Catalogue of Microorganisms (GCM) 10K type strain sequencing project: providing services to taxonomists for standard genome sequencing and annotation.</title>
        <authorList>
            <consortium name="The Broad Institute Genomics Platform"/>
            <consortium name="The Broad Institute Genome Sequencing Center for Infectious Disease"/>
            <person name="Wu L."/>
            <person name="Ma J."/>
        </authorList>
    </citation>
    <scope>NUCLEOTIDE SEQUENCE [LARGE SCALE GENOMIC DNA]</scope>
    <source>
        <strain evidence="10">JCM 1490</strain>
    </source>
</reference>
<sequence length="134" mass="14958">MIRVVSALLVVAMVVYALIDCSRTPDEEMPARIPKIVWVVLIVVFPGIGALAWIVVSRASRASSASAGRPGLWSGPQRPARPRRRGPVAPDDDPEFLERLERERRRRNAEEREQRRSEEPDDGTNADDSTTGRT</sequence>
<dbReference type="InterPro" id="IPR027379">
    <property type="entry name" value="CLS_N"/>
</dbReference>
<evidence type="ECO:0000313" key="10">
    <source>
        <dbReference type="Proteomes" id="UP001596455"/>
    </source>
</evidence>
<dbReference type="EMBL" id="JBHTCQ010000005">
    <property type="protein sequence ID" value="MFC7407016.1"/>
    <property type="molecule type" value="Genomic_DNA"/>
</dbReference>
<evidence type="ECO:0000256" key="3">
    <source>
        <dbReference type="ARBA" id="ARBA00022692"/>
    </source>
</evidence>
<feature type="transmembrane region" description="Helical" evidence="7">
    <location>
        <begin position="36"/>
        <end position="56"/>
    </location>
</feature>
<dbReference type="Proteomes" id="UP001596455">
    <property type="component" value="Unassembled WGS sequence"/>
</dbReference>
<comment type="caution">
    <text evidence="9">The sequence shown here is derived from an EMBL/GenBank/DDBJ whole genome shotgun (WGS) entry which is preliminary data.</text>
</comment>
<evidence type="ECO:0000256" key="2">
    <source>
        <dbReference type="ARBA" id="ARBA00022475"/>
    </source>
</evidence>
<evidence type="ECO:0000256" key="7">
    <source>
        <dbReference type="SAM" id="Phobius"/>
    </source>
</evidence>